<dbReference type="PROSITE" id="PS50893">
    <property type="entry name" value="ABC_TRANSPORTER_2"/>
    <property type="match status" value="2"/>
</dbReference>
<dbReference type="GO" id="GO:0005524">
    <property type="term" value="F:ATP binding"/>
    <property type="evidence" value="ECO:0007669"/>
    <property type="project" value="UniProtKB-KW"/>
</dbReference>
<sequence>MTMTSPHDAPAVLATRGISKDYGPVRVVSDITLEFRPGSIHALLGENGAGKSTLIKMLSGVIAPSAGRVLVDGEPRQLRSVRDGQALGVVALPQELSLVPGLAAAENIYLGMRRDGARGLVHRRRLDRDAAAQLERLGQRIPLDTPVGELSAVQQTMIALARALARDARVLILDEPTAALTDTETEQLFAVLRALRDAGTAIIYVSHRLEEVFALADTATVMRNGRHVWTKPIGETDTDDVVAAMIGREHGQVYPPRAEAPGEPVLEVEELRGHTLKGVSIAAAAGRVLGIAGLAGSGRSELLKIIAGAERAQGGAVRLAGADVTRASLTAAMDAGIALVPEERRSQGLVMGDTIQSNIALANLRALSTLGVMRAARERATAERRAAELRIKATSIRQPVDELSGGNQQKVVLAKYLERAPRVLLLDEPTRGIDIGTKAEIYQLIRRLAEAGVAVIVVSSEIPELIGLADEIAVLHEGRLAGTVPAAESTEESILHLCYRKTA</sequence>
<evidence type="ECO:0000256" key="3">
    <source>
        <dbReference type="ARBA" id="ARBA00022597"/>
    </source>
</evidence>
<gene>
    <name evidence="10" type="ORF">B4915_10010</name>
</gene>
<dbReference type="InterPro" id="IPR050107">
    <property type="entry name" value="ABC_carbohydrate_import_ATPase"/>
</dbReference>
<organism evidence="10 11">
    <name type="scientific">Leucobacter massiliensis</name>
    <dbReference type="NCBI Taxonomy" id="1686285"/>
    <lineage>
        <taxon>Bacteria</taxon>
        <taxon>Bacillati</taxon>
        <taxon>Actinomycetota</taxon>
        <taxon>Actinomycetes</taxon>
        <taxon>Micrococcales</taxon>
        <taxon>Microbacteriaceae</taxon>
        <taxon>Leucobacter</taxon>
    </lineage>
</organism>
<keyword evidence="6 10" id="KW-0067">ATP-binding</keyword>
<dbReference type="PANTHER" id="PTHR43790:SF3">
    <property type="entry name" value="D-ALLOSE IMPORT ATP-BINDING PROTEIN ALSA-RELATED"/>
    <property type="match status" value="1"/>
</dbReference>
<evidence type="ECO:0000256" key="4">
    <source>
        <dbReference type="ARBA" id="ARBA00022737"/>
    </source>
</evidence>
<dbReference type="InterPro" id="IPR017871">
    <property type="entry name" value="ABC_transporter-like_CS"/>
</dbReference>
<evidence type="ECO:0000256" key="6">
    <source>
        <dbReference type="ARBA" id="ARBA00022840"/>
    </source>
</evidence>
<dbReference type="SUPFAM" id="SSF52540">
    <property type="entry name" value="P-loop containing nucleoside triphosphate hydrolases"/>
    <property type="match status" value="2"/>
</dbReference>
<dbReference type="SMART" id="SM00382">
    <property type="entry name" value="AAA"/>
    <property type="match status" value="2"/>
</dbReference>
<keyword evidence="4" id="KW-0677">Repeat</keyword>
<dbReference type="EMBL" id="MWZD01000017">
    <property type="protein sequence ID" value="PRI11178.1"/>
    <property type="molecule type" value="Genomic_DNA"/>
</dbReference>
<dbReference type="InterPro" id="IPR003439">
    <property type="entry name" value="ABC_transporter-like_ATP-bd"/>
</dbReference>
<feature type="domain" description="ABC transporter" evidence="9">
    <location>
        <begin position="13"/>
        <end position="249"/>
    </location>
</feature>
<accession>A0A2S9QNK9</accession>
<evidence type="ECO:0000256" key="7">
    <source>
        <dbReference type="ARBA" id="ARBA00022967"/>
    </source>
</evidence>
<keyword evidence="11" id="KW-1185">Reference proteome</keyword>
<feature type="domain" description="ABC transporter" evidence="9">
    <location>
        <begin position="260"/>
        <end position="502"/>
    </location>
</feature>
<dbReference type="PANTHER" id="PTHR43790">
    <property type="entry name" value="CARBOHYDRATE TRANSPORT ATP-BINDING PROTEIN MG119-RELATED"/>
    <property type="match status" value="1"/>
</dbReference>
<dbReference type="PROSITE" id="PS00211">
    <property type="entry name" value="ABC_TRANSPORTER_1"/>
    <property type="match status" value="1"/>
</dbReference>
<dbReference type="GO" id="GO:0016887">
    <property type="term" value="F:ATP hydrolysis activity"/>
    <property type="evidence" value="ECO:0007669"/>
    <property type="project" value="InterPro"/>
</dbReference>
<dbReference type="InterPro" id="IPR003593">
    <property type="entry name" value="AAA+_ATPase"/>
</dbReference>
<dbReference type="InterPro" id="IPR027417">
    <property type="entry name" value="P-loop_NTPase"/>
</dbReference>
<evidence type="ECO:0000256" key="2">
    <source>
        <dbReference type="ARBA" id="ARBA00022475"/>
    </source>
</evidence>
<dbReference type="OrthoDB" id="39350at2"/>
<evidence type="ECO:0000313" key="11">
    <source>
        <dbReference type="Proteomes" id="UP000238650"/>
    </source>
</evidence>
<evidence type="ECO:0000256" key="5">
    <source>
        <dbReference type="ARBA" id="ARBA00022741"/>
    </source>
</evidence>
<keyword evidence="1" id="KW-0813">Transport</keyword>
<dbReference type="AlphaFoldDB" id="A0A2S9QNK9"/>
<dbReference type="Proteomes" id="UP000238650">
    <property type="component" value="Unassembled WGS sequence"/>
</dbReference>
<keyword evidence="2" id="KW-1003">Cell membrane</keyword>
<evidence type="ECO:0000256" key="1">
    <source>
        <dbReference type="ARBA" id="ARBA00022448"/>
    </source>
</evidence>
<dbReference type="CDD" id="cd03215">
    <property type="entry name" value="ABC_Carb_Monos_II"/>
    <property type="match status" value="1"/>
</dbReference>
<evidence type="ECO:0000256" key="8">
    <source>
        <dbReference type="ARBA" id="ARBA00023136"/>
    </source>
</evidence>
<protein>
    <submittedName>
        <fullName evidence="10">Sugar ABC transporter ATP-binding protein</fullName>
    </submittedName>
</protein>
<name>A0A2S9QNK9_9MICO</name>
<reference evidence="10 11" key="1">
    <citation type="journal article" date="2017" name="New Microbes New Infect">
        <title>Genome sequence of 'Leucobacter massiliensis' sp. nov. isolated from human pharynx after travel to the 2014 Hajj.</title>
        <authorList>
            <person name="Leangapichart T."/>
            <person name="Gautret P."/>
            <person name="Nguyen T.T."/>
            <person name="Armstrong N."/>
            <person name="Rolain J.M."/>
        </authorList>
    </citation>
    <scope>NUCLEOTIDE SEQUENCE [LARGE SCALE GENOMIC DNA]</scope>
    <source>
        <strain evidence="10 11">122RC15</strain>
    </source>
</reference>
<comment type="caution">
    <text evidence="10">The sequence shown here is derived from an EMBL/GenBank/DDBJ whole genome shotgun (WGS) entry which is preliminary data.</text>
</comment>
<keyword evidence="5" id="KW-0547">Nucleotide-binding</keyword>
<keyword evidence="7" id="KW-1278">Translocase</keyword>
<keyword evidence="8" id="KW-0472">Membrane</keyword>
<dbReference type="Gene3D" id="3.40.50.300">
    <property type="entry name" value="P-loop containing nucleotide triphosphate hydrolases"/>
    <property type="match status" value="2"/>
</dbReference>
<evidence type="ECO:0000313" key="10">
    <source>
        <dbReference type="EMBL" id="PRI11178.1"/>
    </source>
</evidence>
<proteinExistence type="predicted"/>
<evidence type="ECO:0000259" key="9">
    <source>
        <dbReference type="PROSITE" id="PS50893"/>
    </source>
</evidence>
<dbReference type="Pfam" id="PF00005">
    <property type="entry name" value="ABC_tran"/>
    <property type="match status" value="2"/>
</dbReference>
<keyword evidence="3" id="KW-0762">Sugar transport</keyword>
<dbReference type="CDD" id="cd03216">
    <property type="entry name" value="ABC_Carb_Monos_I"/>
    <property type="match status" value="1"/>
</dbReference>